<evidence type="ECO:0000313" key="5">
    <source>
        <dbReference type="EMBL" id="SDP74730.1"/>
    </source>
</evidence>
<evidence type="ECO:0000256" key="1">
    <source>
        <dbReference type="ARBA" id="ARBA00007261"/>
    </source>
</evidence>
<dbReference type="InterPro" id="IPR011249">
    <property type="entry name" value="Metalloenz_LuxS/M16"/>
</dbReference>
<gene>
    <name evidence="5" type="ORF">SAMN04487905_10883</name>
</gene>
<dbReference type="PANTHER" id="PTHR11851">
    <property type="entry name" value="METALLOPROTEASE"/>
    <property type="match status" value="1"/>
</dbReference>
<dbReference type="InterPro" id="IPR050361">
    <property type="entry name" value="MPP/UQCRC_Complex"/>
</dbReference>
<reference evidence="6" key="1">
    <citation type="submission" date="2016-10" db="EMBL/GenBank/DDBJ databases">
        <authorList>
            <person name="Varghese N."/>
            <person name="Submissions S."/>
        </authorList>
    </citation>
    <scope>NUCLEOTIDE SEQUENCE [LARGE SCALE GENOMIC DNA]</scope>
    <source>
        <strain evidence="6">DSM 46732</strain>
    </source>
</reference>
<dbReference type="PANTHER" id="PTHR11851:SF49">
    <property type="entry name" value="MITOCHONDRIAL-PROCESSING PEPTIDASE SUBUNIT ALPHA"/>
    <property type="match status" value="1"/>
</dbReference>
<dbReference type="AlphaFoldDB" id="A0A1H0V8G0"/>
<sequence length="421" mass="45321">MSQVSYSDRATPSVEILSNGLTLVTAPAVTTGVATVAVHVGVGFRSEPADYSGMAHFFEHLMFGGSANVAPGGHFAAVESVGGRVGGHTRHDYTELFDVVPAHALGEVVGLEADRLSEPRLDPETLRTQLGVIRAELEQVGATPYGGFPWRFLPPTMYSTHPNIHDGYGDLDTLATVTPGHAARFFATWYAPHRIVVTLEGDLRPSALAAARESLSAIPASPDSDEGEIDVSEPPRQRDRHEVVRARNIPEPVWAVGFRLPDPRRNPLVFAACTALATLLPVHDPAAGITARSGWFGTPADARSPDPLVLSTHPRHGVGGDQLIEMVRELLAPWRDGRPRPAVLETAPARLRLWQYQRAERPAHRARRLGATQLLFGDPLFDHTVDPARALDRDLLGAAAEHLLGQAVGSILVLPSEADAT</sequence>
<organism evidence="5 6">
    <name type="scientific">Actinopolyspora xinjiangensis</name>
    <dbReference type="NCBI Taxonomy" id="405564"/>
    <lineage>
        <taxon>Bacteria</taxon>
        <taxon>Bacillati</taxon>
        <taxon>Actinomycetota</taxon>
        <taxon>Actinomycetes</taxon>
        <taxon>Actinopolysporales</taxon>
        <taxon>Actinopolysporaceae</taxon>
        <taxon>Actinopolyspora</taxon>
    </lineage>
</organism>
<dbReference type="STRING" id="405564.SAMN04487905_10883"/>
<dbReference type="Pfam" id="PF00675">
    <property type="entry name" value="Peptidase_M16"/>
    <property type="match status" value="1"/>
</dbReference>
<dbReference type="InterPro" id="IPR011765">
    <property type="entry name" value="Pept_M16_N"/>
</dbReference>
<keyword evidence="6" id="KW-1185">Reference proteome</keyword>
<comment type="similarity">
    <text evidence="1">Belongs to the peptidase M16 family.</text>
</comment>
<accession>A0A1H0V8G0</accession>
<dbReference type="Pfam" id="PF05193">
    <property type="entry name" value="Peptidase_M16_C"/>
    <property type="match status" value="1"/>
</dbReference>
<name>A0A1H0V8G0_9ACTN</name>
<dbReference type="InterPro" id="IPR007863">
    <property type="entry name" value="Peptidase_M16_C"/>
</dbReference>
<dbReference type="GO" id="GO:0046872">
    <property type="term" value="F:metal ion binding"/>
    <property type="evidence" value="ECO:0007669"/>
    <property type="project" value="InterPro"/>
</dbReference>
<feature type="domain" description="Peptidase M16 N-terminal" evidence="3">
    <location>
        <begin position="30"/>
        <end position="143"/>
    </location>
</feature>
<evidence type="ECO:0000256" key="2">
    <source>
        <dbReference type="SAM" id="MobiDB-lite"/>
    </source>
</evidence>
<dbReference type="Proteomes" id="UP000199497">
    <property type="component" value="Unassembled WGS sequence"/>
</dbReference>
<feature type="region of interest" description="Disordered" evidence="2">
    <location>
        <begin position="216"/>
        <end position="241"/>
    </location>
</feature>
<dbReference type="Gene3D" id="3.30.830.10">
    <property type="entry name" value="Metalloenzyme, LuxS/M16 peptidase-like"/>
    <property type="match status" value="1"/>
</dbReference>
<evidence type="ECO:0000259" key="3">
    <source>
        <dbReference type="Pfam" id="PF00675"/>
    </source>
</evidence>
<dbReference type="OrthoDB" id="9811314at2"/>
<protein>
    <submittedName>
        <fullName evidence="5">Predicted Zn-dependent peptidase</fullName>
    </submittedName>
</protein>
<dbReference type="EMBL" id="FNJR01000008">
    <property type="protein sequence ID" value="SDP74730.1"/>
    <property type="molecule type" value="Genomic_DNA"/>
</dbReference>
<feature type="domain" description="Peptidase M16 C-terminal" evidence="4">
    <location>
        <begin position="177"/>
        <end position="268"/>
    </location>
</feature>
<proteinExistence type="inferred from homology"/>
<evidence type="ECO:0000259" key="4">
    <source>
        <dbReference type="Pfam" id="PF05193"/>
    </source>
</evidence>
<dbReference type="SUPFAM" id="SSF63411">
    <property type="entry name" value="LuxS/MPP-like metallohydrolase"/>
    <property type="match status" value="1"/>
</dbReference>
<evidence type="ECO:0000313" key="6">
    <source>
        <dbReference type="Proteomes" id="UP000199497"/>
    </source>
</evidence>